<organism evidence="3 4">
    <name type="scientific">Aspergillus udagawae</name>
    <dbReference type="NCBI Taxonomy" id="91492"/>
    <lineage>
        <taxon>Eukaryota</taxon>
        <taxon>Fungi</taxon>
        <taxon>Dikarya</taxon>
        <taxon>Ascomycota</taxon>
        <taxon>Pezizomycotina</taxon>
        <taxon>Eurotiomycetes</taxon>
        <taxon>Eurotiomycetidae</taxon>
        <taxon>Eurotiales</taxon>
        <taxon>Aspergillaceae</taxon>
        <taxon>Aspergillus</taxon>
        <taxon>Aspergillus subgen. Fumigati</taxon>
    </lineage>
</organism>
<evidence type="ECO:0000256" key="1">
    <source>
        <dbReference type="ARBA" id="ARBA00022837"/>
    </source>
</evidence>
<gene>
    <name evidence="3" type="ORF">Aud_001838</name>
</gene>
<sequence length="137" mass="15562">MSSTTDYQYKAIKGMGQKALLDELQRKERAENDRLKKACIAELRRETSDNVWYYANDIRELLAAFYIADVDDDGCLSPSELLEAIQPKGEEGAKVMKEILKNADIGKDQKFSLAEYFILGLLATDRRGGYNLLGKRF</sequence>
<dbReference type="SUPFAM" id="SSF47473">
    <property type="entry name" value="EF-hand"/>
    <property type="match status" value="1"/>
</dbReference>
<dbReference type="PROSITE" id="PS00018">
    <property type="entry name" value="EF_HAND_1"/>
    <property type="match status" value="1"/>
</dbReference>
<evidence type="ECO:0000259" key="2">
    <source>
        <dbReference type="PROSITE" id="PS50222"/>
    </source>
</evidence>
<name>A0A8E0R014_9EURO</name>
<dbReference type="Gene3D" id="1.10.238.10">
    <property type="entry name" value="EF-hand"/>
    <property type="match status" value="1"/>
</dbReference>
<proteinExistence type="predicted"/>
<accession>A0A8E0R014</accession>
<keyword evidence="1" id="KW-0106">Calcium</keyword>
<evidence type="ECO:0000313" key="4">
    <source>
        <dbReference type="Proteomes" id="UP000036893"/>
    </source>
</evidence>
<dbReference type="Proteomes" id="UP000036893">
    <property type="component" value="Unassembled WGS sequence"/>
</dbReference>
<dbReference type="RefSeq" id="XP_043151775.1">
    <property type="nucleotide sequence ID" value="XM_043295840.1"/>
</dbReference>
<dbReference type="InterPro" id="IPR002048">
    <property type="entry name" value="EF_hand_dom"/>
</dbReference>
<protein>
    <recommendedName>
        <fullName evidence="2">EF-hand domain-containing protein</fullName>
    </recommendedName>
</protein>
<reference evidence="3" key="1">
    <citation type="journal article" date="2015" name="Genome Announc.">
        <title>Draft Genome Sequence of the Pathogenic Filamentous Fungus Aspergillus udagawae Strain IFM 46973T.</title>
        <authorList>
            <person name="Kusuya Y."/>
            <person name="Takahashi-Nakaguchi A."/>
            <person name="Takahashi H."/>
            <person name="Yaguchi T."/>
        </authorList>
    </citation>
    <scope>NUCLEOTIDE SEQUENCE</scope>
    <source>
        <strain evidence="3">IFM 46973</strain>
    </source>
</reference>
<dbReference type="GO" id="GO:0005509">
    <property type="term" value="F:calcium ion binding"/>
    <property type="evidence" value="ECO:0007669"/>
    <property type="project" value="InterPro"/>
</dbReference>
<dbReference type="InterPro" id="IPR018247">
    <property type="entry name" value="EF_Hand_1_Ca_BS"/>
</dbReference>
<dbReference type="AlphaFoldDB" id="A0A8E0R014"/>
<dbReference type="EMBL" id="BBXM02000010">
    <property type="protein sequence ID" value="GIC94509.1"/>
    <property type="molecule type" value="Genomic_DNA"/>
</dbReference>
<dbReference type="PROSITE" id="PS50222">
    <property type="entry name" value="EF_HAND_2"/>
    <property type="match status" value="1"/>
</dbReference>
<comment type="caution">
    <text evidence="3">The sequence shown here is derived from an EMBL/GenBank/DDBJ whole genome shotgun (WGS) entry which is preliminary data.</text>
</comment>
<dbReference type="GeneID" id="66989314"/>
<dbReference type="InterPro" id="IPR011992">
    <property type="entry name" value="EF-hand-dom_pair"/>
</dbReference>
<feature type="domain" description="EF-hand" evidence="2">
    <location>
        <begin position="56"/>
        <end position="91"/>
    </location>
</feature>
<evidence type="ECO:0000313" key="3">
    <source>
        <dbReference type="EMBL" id="GIC94509.1"/>
    </source>
</evidence>
<dbReference type="Pfam" id="PF13499">
    <property type="entry name" value="EF-hand_7"/>
    <property type="match status" value="1"/>
</dbReference>
<reference evidence="3" key="2">
    <citation type="submission" date="2021-01" db="EMBL/GenBank/DDBJ databases">
        <title>Pan-genome distribution and transcriptional activeness of fungal secondary metabolism genes in Aspergillus section Fumigati.</title>
        <authorList>
            <person name="Takahashi H."/>
            <person name="Umemura M."/>
            <person name="Ninomiya A."/>
            <person name="Kusuya Y."/>
            <person name="Urayama S."/>
            <person name="Shimizu M."/>
            <person name="Watanabe A."/>
            <person name="Kamei K."/>
            <person name="Yaguchi T."/>
            <person name="Hagiwara D."/>
        </authorList>
    </citation>
    <scope>NUCLEOTIDE SEQUENCE</scope>
    <source>
        <strain evidence="3">IFM 46973</strain>
    </source>
</reference>